<dbReference type="Proteomes" id="UP000075809">
    <property type="component" value="Unassembled WGS sequence"/>
</dbReference>
<name>A0A151WTZ0_9HYME</name>
<sequence length="235" mass="27088">ILDAFETDRQSPSSYWRHVRDSKRASLWQRSHPGGGLYSNREGESRPRQGLPQRSRQRQCACGKSLKVFIVHAAAFDHARNDVQPGPKGPEWFSNEHLYFASSRTFTSCERLARVIRDRGREDCPPSDAALRIHRDAPRMVPPEGEERAKSGPAWVRDDLWLYRVRSLRSQSFPFIVSLREFSFLAGARRPPPAARRYITYRVSAFNFARYPCCDRRLCEAHLLSADGNHFCIIL</sequence>
<evidence type="ECO:0000313" key="3">
    <source>
        <dbReference type="Proteomes" id="UP000075809"/>
    </source>
</evidence>
<evidence type="ECO:0000256" key="1">
    <source>
        <dbReference type="SAM" id="MobiDB-lite"/>
    </source>
</evidence>
<gene>
    <name evidence="2" type="ORF">ALC60_09597</name>
</gene>
<dbReference type="AlphaFoldDB" id="A0A151WTZ0"/>
<feature type="region of interest" description="Disordered" evidence="1">
    <location>
        <begin position="28"/>
        <end position="57"/>
    </location>
</feature>
<proteinExistence type="predicted"/>
<dbReference type="EMBL" id="KQ982748">
    <property type="protein sequence ID" value="KYQ51306.1"/>
    <property type="molecule type" value="Genomic_DNA"/>
</dbReference>
<accession>A0A151WTZ0</accession>
<protein>
    <submittedName>
        <fullName evidence="2">Uncharacterized protein</fullName>
    </submittedName>
</protein>
<feature type="non-terminal residue" evidence="2">
    <location>
        <position position="1"/>
    </location>
</feature>
<keyword evidence="3" id="KW-1185">Reference proteome</keyword>
<organism evidence="2 3">
    <name type="scientific">Mycetomoellerius zeteki</name>
    <dbReference type="NCBI Taxonomy" id="64791"/>
    <lineage>
        <taxon>Eukaryota</taxon>
        <taxon>Metazoa</taxon>
        <taxon>Ecdysozoa</taxon>
        <taxon>Arthropoda</taxon>
        <taxon>Hexapoda</taxon>
        <taxon>Insecta</taxon>
        <taxon>Pterygota</taxon>
        <taxon>Neoptera</taxon>
        <taxon>Endopterygota</taxon>
        <taxon>Hymenoptera</taxon>
        <taxon>Apocrita</taxon>
        <taxon>Aculeata</taxon>
        <taxon>Formicoidea</taxon>
        <taxon>Formicidae</taxon>
        <taxon>Myrmicinae</taxon>
        <taxon>Mycetomoellerius</taxon>
    </lineage>
</organism>
<reference evidence="2 3" key="1">
    <citation type="submission" date="2015-09" db="EMBL/GenBank/DDBJ databases">
        <title>Trachymyrmex zeteki WGS genome.</title>
        <authorList>
            <person name="Nygaard S."/>
            <person name="Hu H."/>
            <person name="Boomsma J."/>
            <person name="Zhang G."/>
        </authorList>
    </citation>
    <scope>NUCLEOTIDE SEQUENCE [LARGE SCALE GENOMIC DNA]</scope>
    <source>
        <strain evidence="2">Tzet28-1</strain>
        <tissue evidence="2">Whole body</tissue>
    </source>
</reference>
<evidence type="ECO:0000313" key="2">
    <source>
        <dbReference type="EMBL" id="KYQ51306.1"/>
    </source>
</evidence>